<dbReference type="GO" id="GO:0047617">
    <property type="term" value="F:fatty acyl-CoA hydrolase activity"/>
    <property type="evidence" value="ECO:0007669"/>
    <property type="project" value="TreeGrafter"/>
</dbReference>
<organism evidence="1 2">
    <name type="scientific">Galactobacter valiniphilus</name>
    <dbReference type="NCBI Taxonomy" id="2676122"/>
    <lineage>
        <taxon>Bacteria</taxon>
        <taxon>Bacillati</taxon>
        <taxon>Actinomycetota</taxon>
        <taxon>Actinomycetes</taxon>
        <taxon>Micrococcales</taxon>
        <taxon>Micrococcaceae</taxon>
        <taxon>Galactobacter</taxon>
    </lineage>
</organism>
<proteinExistence type="predicted"/>
<reference evidence="1 2" key="1">
    <citation type="submission" date="2018-07" db="EMBL/GenBank/DDBJ databases">
        <title>Arthrobacter sp. nov., isolated from raw cow's milk with high bacterial count.</title>
        <authorList>
            <person name="Hahne J."/>
            <person name="Isele D."/>
            <person name="Lipski A."/>
        </authorList>
    </citation>
    <scope>NUCLEOTIDE SEQUENCE [LARGE SCALE GENOMIC DNA]</scope>
    <source>
        <strain evidence="1 2">JZ R-35</strain>
    </source>
</reference>
<dbReference type="InterPro" id="IPR050563">
    <property type="entry name" value="4-hydroxybenzoyl-CoA_TE"/>
</dbReference>
<dbReference type="AlphaFoldDB" id="A0A399JA38"/>
<evidence type="ECO:0000313" key="1">
    <source>
        <dbReference type="EMBL" id="RII42435.1"/>
    </source>
</evidence>
<dbReference type="SUPFAM" id="SSF54637">
    <property type="entry name" value="Thioesterase/thiol ester dehydrase-isomerase"/>
    <property type="match status" value="1"/>
</dbReference>
<keyword evidence="2" id="KW-1185">Reference proteome</keyword>
<dbReference type="PANTHER" id="PTHR31793:SF24">
    <property type="entry name" value="LONG-CHAIN ACYL-COA THIOESTERASE FADM"/>
    <property type="match status" value="1"/>
</dbReference>
<evidence type="ECO:0000313" key="2">
    <source>
        <dbReference type="Proteomes" id="UP000265419"/>
    </source>
</evidence>
<dbReference type="CDD" id="cd00586">
    <property type="entry name" value="4HBT"/>
    <property type="match status" value="1"/>
</dbReference>
<dbReference type="EMBL" id="QQXK01000012">
    <property type="protein sequence ID" value="RII42435.1"/>
    <property type="molecule type" value="Genomic_DNA"/>
</dbReference>
<sequence>MDAYGHVNNVNQVRLMEEARVAAFGVPGGTGEPVGRPGKVDLFENVGEHILILVVDHSISYVAQLPYRDVPVRIEVWIDQVKGASFRVNYEFFDGHTGELTTRATTTLALFDDETQRLVRLPAEHRAAFKAYADDAQVSA</sequence>
<accession>A0A399JA38</accession>
<comment type="caution">
    <text evidence="1">The sequence shown here is derived from an EMBL/GenBank/DDBJ whole genome shotgun (WGS) entry which is preliminary data.</text>
</comment>
<name>A0A399JA38_9MICC</name>
<dbReference type="Gene3D" id="3.10.129.10">
    <property type="entry name" value="Hotdog Thioesterase"/>
    <property type="match status" value="1"/>
</dbReference>
<dbReference type="Proteomes" id="UP000265419">
    <property type="component" value="Unassembled WGS sequence"/>
</dbReference>
<dbReference type="Pfam" id="PF13279">
    <property type="entry name" value="4HBT_2"/>
    <property type="match status" value="1"/>
</dbReference>
<gene>
    <name evidence="1" type="ORF">DWB68_07500</name>
</gene>
<protein>
    <submittedName>
        <fullName evidence="1">Acyl-CoA thioesterase</fullName>
    </submittedName>
</protein>
<dbReference type="InterPro" id="IPR029069">
    <property type="entry name" value="HotDog_dom_sf"/>
</dbReference>
<dbReference type="PANTHER" id="PTHR31793">
    <property type="entry name" value="4-HYDROXYBENZOYL-COA THIOESTERASE FAMILY MEMBER"/>
    <property type="match status" value="1"/>
</dbReference>